<dbReference type="OrthoDB" id="1863935at2759"/>
<evidence type="ECO:0000313" key="3">
    <source>
        <dbReference type="EMBL" id="CAA7018298.1"/>
    </source>
</evidence>
<dbReference type="InterPro" id="IPR036047">
    <property type="entry name" value="F-box-like_dom_sf"/>
</dbReference>
<feature type="domain" description="KIB1-4 beta-propeller" evidence="2">
    <location>
        <begin position="109"/>
        <end position="281"/>
    </location>
</feature>
<evidence type="ECO:0000256" key="1">
    <source>
        <dbReference type="SAM" id="MobiDB-lite"/>
    </source>
</evidence>
<protein>
    <recommendedName>
        <fullName evidence="2">KIB1-4 beta-propeller domain-containing protein</fullName>
    </recommendedName>
</protein>
<feature type="compositionally biased region" description="Low complexity" evidence="1">
    <location>
        <begin position="1"/>
        <end position="21"/>
    </location>
</feature>
<accession>A0A6D2HPU5</accession>
<dbReference type="Pfam" id="PF03478">
    <property type="entry name" value="Beta-prop_KIB1-4"/>
    <property type="match status" value="1"/>
</dbReference>
<feature type="region of interest" description="Disordered" evidence="1">
    <location>
        <begin position="1"/>
        <end position="25"/>
    </location>
</feature>
<evidence type="ECO:0000313" key="4">
    <source>
        <dbReference type="Proteomes" id="UP000467841"/>
    </source>
</evidence>
<dbReference type="CDD" id="cd09917">
    <property type="entry name" value="F-box_SF"/>
    <property type="match status" value="1"/>
</dbReference>
<dbReference type="PANTHER" id="PTHR33127:SF30">
    <property type="entry name" value="F-BOX DOMAIN-CONTAINING PROTEIN"/>
    <property type="match status" value="1"/>
</dbReference>
<dbReference type="PANTHER" id="PTHR33127">
    <property type="entry name" value="TRANSMEMBRANE PROTEIN"/>
    <property type="match status" value="1"/>
</dbReference>
<keyword evidence="4" id="KW-1185">Reference proteome</keyword>
<proteinExistence type="predicted"/>
<sequence>MKSKSMSPTKKSHSPSSSTVSNKRSKLVNPSFADLPSSLVNPSFADLPSCLLEVIMSRLELKDNIRASTACKPWLEAGVAVRVVEQHPWLMCFPKRGSSFELRDPLKWKPYTLELPELADSTVRYAKDGWLLMERSNEDEVFFFNPFTRELISLPKLKLAYGQFAFSCAPASDNCVVVALESKRDIVTISTSYPGGTGWNSSDFPTFYSSITNIVYLNERFYCYEGFKAEGEGLYSFDPFIHTWEYHPATYGCFDVRGDPYGYEQSACLAENNGKLFLILTSRHEKRPVVYDQRISDGGMEFWGEMSDARLDGFTFFASLYNSEVRKNLPWVRDNICFSRSGRKRKRCASYSFKERSYNTAKEWEDWLELCPAGSIWIDPPKNILKYL</sequence>
<reference evidence="3" key="1">
    <citation type="submission" date="2020-01" db="EMBL/GenBank/DDBJ databases">
        <authorList>
            <person name="Mishra B."/>
        </authorList>
    </citation>
    <scope>NUCLEOTIDE SEQUENCE [LARGE SCALE GENOMIC DNA]</scope>
</reference>
<dbReference type="EMBL" id="CACVBM020000366">
    <property type="protein sequence ID" value="CAA7018298.1"/>
    <property type="molecule type" value="Genomic_DNA"/>
</dbReference>
<dbReference type="AlphaFoldDB" id="A0A6D2HPU5"/>
<gene>
    <name evidence="3" type="ORF">MERR_LOCUS5533</name>
</gene>
<comment type="caution">
    <text evidence="3">The sequence shown here is derived from an EMBL/GenBank/DDBJ whole genome shotgun (WGS) entry which is preliminary data.</text>
</comment>
<dbReference type="SUPFAM" id="SSF81383">
    <property type="entry name" value="F-box domain"/>
    <property type="match status" value="1"/>
</dbReference>
<dbReference type="InterPro" id="IPR005174">
    <property type="entry name" value="KIB1-4_b-propeller"/>
</dbReference>
<name>A0A6D2HPU5_9BRAS</name>
<organism evidence="3 4">
    <name type="scientific">Microthlaspi erraticum</name>
    <dbReference type="NCBI Taxonomy" id="1685480"/>
    <lineage>
        <taxon>Eukaryota</taxon>
        <taxon>Viridiplantae</taxon>
        <taxon>Streptophyta</taxon>
        <taxon>Embryophyta</taxon>
        <taxon>Tracheophyta</taxon>
        <taxon>Spermatophyta</taxon>
        <taxon>Magnoliopsida</taxon>
        <taxon>eudicotyledons</taxon>
        <taxon>Gunneridae</taxon>
        <taxon>Pentapetalae</taxon>
        <taxon>rosids</taxon>
        <taxon>malvids</taxon>
        <taxon>Brassicales</taxon>
        <taxon>Brassicaceae</taxon>
        <taxon>Coluteocarpeae</taxon>
        <taxon>Microthlaspi</taxon>
    </lineage>
</organism>
<evidence type="ECO:0000259" key="2">
    <source>
        <dbReference type="Pfam" id="PF03478"/>
    </source>
</evidence>
<dbReference type="Proteomes" id="UP000467841">
    <property type="component" value="Unassembled WGS sequence"/>
</dbReference>